<dbReference type="AlphaFoldDB" id="A0A1F6NYY9"/>
<dbReference type="InterPro" id="IPR009027">
    <property type="entry name" value="Ribosomal_bL9/RNase_H1_N"/>
</dbReference>
<dbReference type="InterPro" id="IPR020594">
    <property type="entry name" value="Ribosomal_bL9_bac/chp"/>
</dbReference>
<organism evidence="11 12">
    <name type="scientific">Candidatus Magasanikbacteria bacterium RIFOXYD2_FULL_36_9</name>
    <dbReference type="NCBI Taxonomy" id="1798707"/>
    <lineage>
        <taxon>Bacteria</taxon>
        <taxon>Candidatus Magasanikiibacteriota</taxon>
    </lineage>
</organism>
<dbReference type="Pfam" id="PF03948">
    <property type="entry name" value="Ribosomal_L9_C"/>
    <property type="match status" value="1"/>
</dbReference>
<dbReference type="NCBIfam" id="TIGR00158">
    <property type="entry name" value="L9"/>
    <property type="match status" value="1"/>
</dbReference>
<feature type="domain" description="Ribosomal protein L9" evidence="9">
    <location>
        <begin position="1"/>
        <end position="47"/>
    </location>
</feature>
<evidence type="ECO:0000256" key="5">
    <source>
        <dbReference type="ARBA" id="ARBA00023274"/>
    </source>
</evidence>
<dbReference type="InterPro" id="IPR020070">
    <property type="entry name" value="Ribosomal_bL9_N"/>
</dbReference>
<keyword evidence="4 7" id="KW-0689">Ribosomal protein</keyword>
<dbReference type="GO" id="GO:0019843">
    <property type="term" value="F:rRNA binding"/>
    <property type="evidence" value="ECO:0007669"/>
    <property type="project" value="UniProtKB-UniRule"/>
</dbReference>
<protein>
    <recommendedName>
        <fullName evidence="6 7">Large ribosomal subunit protein bL9</fullName>
    </recommendedName>
</protein>
<evidence type="ECO:0000256" key="1">
    <source>
        <dbReference type="ARBA" id="ARBA00010605"/>
    </source>
</evidence>
<evidence type="ECO:0000259" key="10">
    <source>
        <dbReference type="Pfam" id="PF03948"/>
    </source>
</evidence>
<dbReference type="EMBL" id="MFRC01000056">
    <property type="protein sequence ID" value="OGH88943.1"/>
    <property type="molecule type" value="Genomic_DNA"/>
</dbReference>
<feature type="coiled-coil region" evidence="8">
    <location>
        <begin position="37"/>
        <end position="75"/>
    </location>
</feature>
<accession>A0A1F6NYY9</accession>
<dbReference type="Pfam" id="PF01281">
    <property type="entry name" value="Ribosomal_L9_N"/>
    <property type="match status" value="1"/>
</dbReference>
<name>A0A1F6NYY9_9BACT</name>
<reference evidence="11 12" key="1">
    <citation type="journal article" date="2016" name="Nat. Commun.">
        <title>Thousands of microbial genomes shed light on interconnected biogeochemical processes in an aquifer system.</title>
        <authorList>
            <person name="Anantharaman K."/>
            <person name="Brown C.T."/>
            <person name="Hug L.A."/>
            <person name="Sharon I."/>
            <person name="Castelle C.J."/>
            <person name="Probst A.J."/>
            <person name="Thomas B.C."/>
            <person name="Singh A."/>
            <person name="Wilkins M.J."/>
            <person name="Karaoz U."/>
            <person name="Brodie E.L."/>
            <person name="Williams K.H."/>
            <person name="Hubbard S.S."/>
            <person name="Banfield J.F."/>
        </authorList>
    </citation>
    <scope>NUCLEOTIDE SEQUENCE [LARGE SCALE GENOMIC DNA]</scope>
</reference>
<evidence type="ECO:0000313" key="12">
    <source>
        <dbReference type="Proteomes" id="UP000178490"/>
    </source>
</evidence>
<dbReference type="GO" id="GO:0006412">
    <property type="term" value="P:translation"/>
    <property type="evidence" value="ECO:0007669"/>
    <property type="project" value="UniProtKB-UniRule"/>
</dbReference>
<keyword evidence="8" id="KW-0175">Coiled coil</keyword>
<dbReference type="PANTHER" id="PTHR21368">
    <property type="entry name" value="50S RIBOSOMAL PROTEIN L9"/>
    <property type="match status" value="1"/>
</dbReference>
<dbReference type="InterPro" id="IPR036791">
    <property type="entry name" value="Ribosomal_bL9_C_sf"/>
</dbReference>
<dbReference type="GO" id="GO:0005840">
    <property type="term" value="C:ribosome"/>
    <property type="evidence" value="ECO:0007669"/>
    <property type="project" value="UniProtKB-KW"/>
</dbReference>
<evidence type="ECO:0000256" key="6">
    <source>
        <dbReference type="ARBA" id="ARBA00035292"/>
    </source>
</evidence>
<proteinExistence type="inferred from homology"/>
<evidence type="ECO:0000313" key="11">
    <source>
        <dbReference type="EMBL" id="OGH88943.1"/>
    </source>
</evidence>
<dbReference type="GO" id="GO:0003735">
    <property type="term" value="F:structural constituent of ribosome"/>
    <property type="evidence" value="ECO:0007669"/>
    <property type="project" value="InterPro"/>
</dbReference>
<evidence type="ECO:0000256" key="2">
    <source>
        <dbReference type="ARBA" id="ARBA00022730"/>
    </source>
</evidence>
<dbReference type="Gene3D" id="3.10.430.100">
    <property type="entry name" value="Ribosomal protein L9, C-terminal domain"/>
    <property type="match status" value="1"/>
</dbReference>
<evidence type="ECO:0000259" key="9">
    <source>
        <dbReference type="Pfam" id="PF01281"/>
    </source>
</evidence>
<comment type="function">
    <text evidence="7">Binds to the 23S rRNA.</text>
</comment>
<dbReference type="GO" id="GO:1990904">
    <property type="term" value="C:ribonucleoprotein complex"/>
    <property type="evidence" value="ECO:0007669"/>
    <property type="project" value="UniProtKB-KW"/>
</dbReference>
<keyword evidence="2 7" id="KW-0699">rRNA-binding</keyword>
<dbReference type="Proteomes" id="UP000178490">
    <property type="component" value="Unassembled WGS sequence"/>
</dbReference>
<comment type="similarity">
    <text evidence="1 7">Belongs to the bacterial ribosomal protein bL9 family.</text>
</comment>
<dbReference type="SUPFAM" id="SSF55653">
    <property type="entry name" value="Ribosomal protein L9 C-domain"/>
    <property type="match status" value="1"/>
</dbReference>
<evidence type="ECO:0000256" key="7">
    <source>
        <dbReference type="HAMAP-Rule" id="MF_00503"/>
    </source>
</evidence>
<comment type="caution">
    <text evidence="11">The sequence shown here is derived from an EMBL/GenBank/DDBJ whole genome shotgun (WGS) entry which is preliminary data.</text>
</comment>
<feature type="domain" description="Large ribosomal subunit protein bL9 C-terminal" evidence="10">
    <location>
        <begin position="64"/>
        <end position="144"/>
    </location>
</feature>
<dbReference type="InterPro" id="IPR000244">
    <property type="entry name" value="Ribosomal_bL9"/>
</dbReference>
<dbReference type="InterPro" id="IPR020069">
    <property type="entry name" value="Ribosomal_bL9_C"/>
</dbReference>
<dbReference type="InterPro" id="IPR036935">
    <property type="entry name" value="Ribosomal_bL9_N_sf"/>
</dbReference>
<dbReference type="Gene3D" id="3.40.5.10">
    <property type="entry name" value="Ribosomal protein L9, N-terminal domain"/>
    <property type="match status" value="1"/>
</dbReference>
<evidence type="ECO:0000256" key="3">
    <source>
        <dbReference type="ARBA" id="ARBA00022884"/>
    </source>
</evidence>
<evidence type="ECO:0000256" key="8">
    <source>
        <dbReference type="SAM" id="Coils"/>
    </source>
</evidence>
<dbReference type="HAMAP" id="MF_00503">
    <property type="entry name" value="Ribosomal_bL9"/>
    <property type="match status" value="1"/>
</dbReference>
<keyword evidence="5 7" id="KW-0687">Ribonucleoprotein</keyword>
<sequence>MQVVLLQDVKGVGKADEIKDVSEGYARNFLFPKHLAVQALDKNIKELGERKRKESKESERELQELQGLAGRLDELEIVVKEKASETGLLYASVGPQRLAQDLQKRGFKVTKNQIQNLNIKKAGEYRVKVKLNHGLEAQITVRVETL</sequence>
<gene>
    <name evidence="7" type="primary">rplI</name>
    <name evidence="11" type="ORF">A2537_03790</name>
</gene>
<evidence type="ECO:0000256" key="4">
    <source>
        <dbReference type="ARBA" id="ARBA00022980"/>
    </source>
</evidence>
<dbReference type="SUPFAM" id="SSF55658">
    <property type="entry name" value="L9 N-domain-like"/>
    <property type="match status" value="1"/>
</dbReference>
<keyword evidence="3 7" id="KW-0694">RNA-binding</keyword>